<dbReference type="Proteomes" id="UP000515153">
    <property type="component" value="Unplaced"/>
</dbReference>
<evidence type="ECO:0000313" key="2">
    <source>
        <dbReference type="RefSeq" id="XP_030984778.1"/>
    </source>
</evidence>
<dbReference type="GeneID" id="41957975"/>
<reference evidence="2" key="2">
    <citation type="submission" date="2019-10" db="EMBL/GenBank/DDBJ databases">
        <authorList>
            <consortium name="NCBI Genome Project"/>
        </authorList>
    </citation>
    <scope>NUCLEOTIDE SEQUENCE</scope>
    <source>
        <strain evidence="2">NI907</strain>
    </source>
</reference>
<evidence type="ECO:0000313" key="1">
    <source>
        <dbReference type="Proteomes" id="UP000515153"/>
    </source>
</evidence>
<gene>
    <name evidence="2" type="ORF">PgNI_03008</name>
</gene>
<protein>
    <submittedName>
        <fullName evidence="2">Uncharacterized protein</fullName>
    </submittedName>
</protein>
<dbReference type="KEGG" id="pgri:PgNI_03008"/>
<name>A0A6P8BC39_PYRGI</name>
<sequence>MTVFSFSKAAAFVHPIKTRVRLMSMTNRTRLNSIRSPGRAAEPVLILGASPLLGWPCIWRLRQVDDFANLQVADSIYSVEKLPSVGVVELINDDFVESSSFCRRL</sequence>
<proteinExistence type="predicted"/>
<reference evidence="2" key="3">
    <citation type="submission" date="2025-08" db="UniProtKB">
        <authorList>
            <consortium name="RefSeq"/>
        </authorList>
    </citation>
    <scope>IDENTIFICATION</scope>
    <source>
        <strain evidence="2">NI907</strain>
    </source>
</reference>
<keyword evidence="1" id="KW-1185">Reference proteome</keyword>
<dbReference type="RefSeq" id="XP_030984778.1">
    <property type="nucleotide sequence ID" value="XM_031123064.1"/>
</dbReference>
<dbReference type="AlphaFoldDB" id="A0A6P8BC39"/>
<accession>A0A6P8BC39</accession>
<reference evidence="2" key="1">
    <citation type="journal article" date="2019" name="Mol. Biol. Evol.">
        <title>Blast fungal genomes show frequent chromosomal changes, gene gains and losses, and effector gene turnover.</title>
        <authorList>
            <person name="Gomez Luciano L.B."/>
            <person name="Jason Tsai I."/>
            <person name="Chuma I."/>
            <person name="Tosa Y."/>
            <person name="Chen Y.H."/>
            <person name="Li J.Y."/>
            <person name="Li M.Y."/>
            <person name="Jade Lu M.Y."/>
            <person name="Nakayashiki H."/>
            <person name="Li W.H."/>
        </authorList>
    </citation>
    <scope>NUCLEOTIDE SEQUENCE</scope>
    <source>
        <strain evidence="2">NI907</strain>
    </source>
</reference>
<organism evidence="1 2">
    <name type="scientific">Pyricularia grisea</name>
    <name type="common">Crabgrass-specific blast fungus</name>
    <name type="synonym">Magnaporthe grisea</name>
    <dbReference type="NCBI Taxonomy" id="148305"/>
    <lineage>
        <taxon>Eukaryota</taxon>
        <taxon>Fungi</taxon>
        <taxon>Dikarya</taxon>
        <taxon>Ascomycota</taxon>
        <taxon>Pezizomycotina</taxon>
        <taxon>Sordariomycetes</taxon>
        <taxon>Sordariomycetidae</taxon>
        <taxon>Magnaporthales</taxon>
        <taxon>Pyriculariaceae</taxon>
        <taxon>Pyricularia</taxon>
    </lineage>
</organism>